<name>A0A9P1I2F1_9PELO</name>
<keyword evidence="1" id="KW-1133">Transmembrane helix</keyword>
<keyword evidence="3" id="KW-1185">Reference proteome</keyword>
<evidence type="ECO:0000313" key="2">
    <source>
        <dbReference type="EMBL" id="CAI5437501.1"/>
    </source>
</evidence>
<dbReference type="Gene3D" id="3.80.10.10">
    <property type="entry name" value="Ribonuclease Inhibitor"/>
    <property type="match status" value="1"/>
</dbReference>
<gene>
    <name evidence="2" type="ORF">CAMP_LOCUS138</name>
</gene>
<organism evidence="2 3">
    <name type="scientific">Caenorhabditis angaria</name>
    <dbReference type="NCBI Taxonomy" id="860376"/>
    <lineage>
        <taxon>Eukaryota</taxon>
        <taxon>Metazoa</taxon>
        <taxon>Ecdysozoa</taxon>
        <taxon>Nematoda</taxon>
        <taxon>Chromadorea</taxon>
        <taxon>Rhabditida</taxon>
        <taxon>Rhabditina</taxon>
        <taxon>Rhabditomorpha</taxon>
        <taxon>Rhabditoidea</taxon>
        <taxon>Rhabditidae</taxon>
        <taxon>Peloderinae</taxon>
        <taxon>Caenorhabditis</taxon>
    </lineage>
</organism>
<evidence type="ECO:0000256" key="1">
    <source>
        <dbReference type="SAM" id="Phobius"/>
    </source>
</evidence>
<dbReference type="Proteomes" id="UP001152747">
    <property type="component" value="Unassembled WGS sequence"/>
</dbReference>
<protein>
    <submittedName>
        <fullName evidence="2">Uncharacterized protein</fullName>
    </submittedName>
</protein>
<dbReference type="InterPro" id="IPR032675">
    <property type="entry name" value="LRR_dom_sf"/>
</dbReference>
<evidence type="ECO:0000313" key="3">
    <source>
        <dbReference type="Proteomes" id="UP001152747"/>
    </source>
</evidence>
<comment type="caution">
    <text evidence="2">The sequence shown here is derived from an EMBL/GenBank/DDBJ whole genome shotgun (WGS) entry which is preliminary data.</text>
</comment>
<proteinExistence type="predicted"/>
<dbReference type="EMBL" id="CANHGI010000001">
    <property type="protein sequence ID" value="CAI5437501.1"/>
    <property type="molecule type" value="Genomic_DNA"/>
</dbReference>
<reference evidence="2" key="1">
    <citation type="submission" date="2022-11" db="EMBL/GenBank/DDBJ databases">
        <authorList>
            <person name="Kikuchi T."/>
        </authorList>
    </citation>
    <scope>NUCLEOTIDE SEQUENCE</scope>
    <source>
        <strain evidence="2">PS1010</strain>
    </source>
</reference>
<dbReference type="AlphaFoldDB" id="A0A9P1I2F1"/>
<dbReference type="SUPFAM" id="SSF52047">
    <property type="entry name" value="RNI-like"/>
    <property type="match status" value="1"/>
</dbReference>
<keyword evidence="1" id="KW-0812">Transmembrane</keyword>
<feature type="transmembrane region" description="Helical" evidence="1">
    <location>
        <begin position="445"/>
        <end position="467"/>
    </location>
</feature>
<accession>A0A9P1I2F1</accession>
<sequence length="502" mass="58078">MEVLNTKNHLDLSHLFLEAKKFKELLNILRNSEISDDISVDLSRCDFNLEETYNLKDIMRKCVSLICHGTKANFEVLFDSMSNLRKFTISSTEGIRDQMILANLISNNKNLEDVVIIDMKIRSLSPSPILLKIIELENLKTLNLSGNKWINEEDWRILLGELKNLEELKMNNTESMVEFEAEMLPKLTYFEARRSELNWASLVEYFSISRVSKIDVRGNNLENLEDWEILKERGIKILNYSEINKMKENILFIFIFLGLFQNSIAKLNYTHGNGSSIENNDMKILKKREAFIFYQQEFDKLSGILENHLKPLMKKVTRITVDDDLTIPQVYGKEVYQNKINTPLALRRNYMITVTKQKIFEEIYNEGTAQNKLNVVYSGKKKWAAHITAINSNIILPIEGESDSIDEESLLLAIDTLFISSTHSDGIDDEFKRVKLETNKSAHEIIVAVILGIYLLFAISLAVIWFIRRRSLKNQESEKKSSLLKPQANDIDDDAEIEFVDE</sequence>
<keyword evidence="1" id="KW-0472">Membrane</keyword>
<dbReference type="CDD" id="cd12087">
    <property type="entry name" value="TM_EGFR-like"/>
    <property type="match status" value="1"/>
</dbReference>